<reference evidence="1" key="2">
    <citation type="journal article" date="2015" name="Data Brief">
        <title>Shoot transcriptome of the giant reed, Arundo donax.</title>
        <authorList>
            <person name="Barrero R.A."/>
            <person name="Guerrero F.D."/>
            <person name="Moolhuijzen P."/>
            <person name="Goolsby J.A."/>
            <person name="Tidwell J."/>
            <person name="Bellgard S.E."/>
            <person name="Bellgard M.I."/>
        </authorList>
    </citation>
    <scope>NUCLEOTIDE SEQUENCE</scope>
    <source>
        <tissue evidence="1">Shoot tissue taken approximately 20 cm above the soil surface</tissue>
    </source>
</reference>
<dbReference type="AlphaFoldDB" id="A0A0A8XS39"/>
<name>A0A0A8XS39_ARUDO</name>
<accession>A0A0A8XS39</accession>
<organism evidence="1">
    <name type="scientific">Arundo donax</name>
    <name type="common">Giant reed</name>
    <name type="synonym">Donax arundinaceus</name>
    <dbReference type="NCBI Taxonomy" id="35708"/>
    <lineage>
        <taxon>Eukaryota</taxon>
        <taxon>Viridiplantae</taxon>
        <taxon>Streptophyta</taxon>
        <taxon>Embryophyta</taxon>
        <taxon>Tracheophyta</taxon>
        <taxon>Spermatophyta</taxon>
        <taxon>Magnoliopsida</taxon>
        <taxon>Liliopsida</taxon>
        <taxon>Poales</taxon>
        <taxon>Poaceae</taxon>
        <taxon>PACMAD clade</taxon>
        <taxon>Arundinoideae</taxon>
        <taxon>Arundineae</taxon>
        <taxon>Arundo</taxon>
    </lineage>
</organism>
<sequence>MYKGGCHGVGPLALGGTGQSPLLPCTPAPGPALKLCLRKLPSVCFICR</sequence>
<proteinExistence type="predicted"/>
<dbReference type="EMBL" id="GBRH01281111">
    <property type="protein sequence ID" value="JAD16784.1"/>
    <property type="molecule type" value="Transcribed_RNA"/>
</dbReference>
<protein>
    <submittedName>
        <fullName evidence="1">Uncharacterized protein</fullName>
    </submittedName>
</protein>
<evidence type="ECO:0000313" key="1">
    <source>
        <dbReference type="EMBL" id="JAD16784.1"/>
    </source>
</evidence>
<reference evidence="1" key="1">
    <citation type="submission" date="2014-09" db="EMBL/GenBank/DDBJ databases">
        <authorList>
            <person name="Magalhaes I.L.F."/>
            <person name="Oliveira U."/>
            <person name="Santos F.R."/>
            <person name="Vidigal T.H.D.A."/>
            <person name="Brescovit A.D."/>
            <person name="Santos A.J."/>
        </authorList>
    </citation>
    <scope>NUCLEOTIDE SEQUENCE</scope>
    <source>
        <tissue evidence="1">Shoot tissue taken approximately 20 cm above the soil surface</tissue>
    </source>
</reference>